<evidence type="ECO:0000313" key="2">
    <source>
        <dbReference type="EMBL" id="QHI70096.1"/>
    </source>
</evidence>
<gene>
    <name evidence="2" type="ORF">GT409_11785</name>
</gene>
<evidence type="ECO:0000313" key="3">
    <source>
        <dbReference type="Proteomes" id="UP000464954"/>
    </source>
</evidence>
<keyword evidence="1" id="KW-0812">Transmembrane</keyword>
<dbReference type="AlphaFoldDB" id="A0A6P1MEQ6"/>
<feature type="transmembrane region" description="Helical" evidence="1">
    <location>
        <begin position="20"/>
        <end position="38"/>
    </location>
</feature>
<name>A0A6P1MEQ6_9BACT</name>
<protein>
    <submittedName>
        <fullName evidence="2">Uncharacterized protein</fullName>
    </submittedName>
</protein>
<evidence type="ECO:0000256" key="1">
    <source>
        <dbReference type="SAM" id="Phobius"/>
    </source>
</evidence>
<sequence length="79" mass="8955">MDTLFALMVEMKKINHNAWLWWIAIASLSVGISIFILLRPADYDVEVQQYRSMALIASLLITGLCIIIGTRGRWFGKGL</sequence>
<dbReference type="KEGG" id="taer:GT409_11785"/>
<dbReference type="EMBL" id="CP047593">
    <property type="protein sequence ID" value="QHI70096.1"/>
    <property type="molecule type" value="Genomic_DNA"/>
</dbReference>
<organism evidence="2 3">
    <name type="scientific">Tichowtungia aerotolerans</name>
    <dbReference type="NCBI Taxonomy" id="2697043"/>
    <lineage>
        <taxon>Bacteria</taxon>
        <taxon>Pseudomonadati</taxon>
        <taxon>Kiritimatiellota</taxon>
        <taxon>Tichowtungiia</taxon>
        <taxon>Tichowtungiales</taxon>
        <taxon>Tichowtungiaceae</taxon>
        <taxon>Tichowtungia</taxon>
    </lineage>
</organism>
<dbReference type="Proteomes" id="UP000464954">
    <property type="component" value="Chromosome"/>
</dbReference>
<keyword evidence="1" id="KW-0472">Membrane</keyword>
<dbReference type="RefSeq" id="WP_160629275.1">
    <property type="nucleotide sequence ID" value="NZ_CP047593.1"/>
</dbReference>
<reference evidence="2 3" key="1">
    <citation type="submission" date="2020-01" db="EMBL/GenBank/DDBJ databases">
        <title>Ponticoccus aerotolerans gen. nov., sp. nov., an anaerobic bacterium and proposal of Ponticoccusceae fam. nov., Ponticoccusles ord. nov. and Ponticoccuse classis nov. in the phylum Kiritimatiellaeota.</title>
        <authorList>
            <person name="Zhou L.Y."/>
            <person name="Du Z.J."/>
        </authorList>
    </citation>
    <scope>NUCLEOTIDE SEQUENCE [LARGE SCALE GENOMIC DNA]</scope>
    <source>
        <strain evidence="2 3">S-5007</strain>
    </source>
</reference>
<proteinExistence type="predicted"/>
<keyword evidence="1" id="KW-1133">Transmembrane helix</keyword>
<feature type="transmembrane region" description="Helical" evidence="1">
    <location>
        <begin position="50"/>
        <end position="69"/>
    </location>
</feature>
<accession>A0A6P1MEQ6</accession>
<keyword evidence="3" id="KW-1185">Reference proteome</keyword>